<dbReference type="EMBL" id="LCPH01000001">
    <property type="protein sequence ID" value="KKU93643.1"/>
    <property type="molecule type" value="Genomic_DNA"/>
</dbReference>
<dbReference type="InterPro" id="IPR003615">
    <property type="entry name" value="HNH_nuc"/>
</dbReference>
<evidence type="ECO:0000313" key="1">
    <source>
        <dbReference type="EMBL" id="KKU93643.1"/>
    </source>
</evidence>
<organism evidence="1 2">
    <name type="scientific">Candidatus Yanofskybacteria bacterium GW2011_GWC1_48_11</name>
    <dbReference type="NCBI Taxonomy" id="1619027"/>
    <lineage>
        <taxon>Bacteria</taxon>
        <taxon>Candidatus Yanofskyibacteriota</taxon>
    </lineage>
</organism>
<protein>
    <recommendedName>
        <fullName evidence="3">HNH endonuclease</fullName>
    </recommendedName>
</protein>
<sequence>MPRVECKICGKDFYAKPNWLRRGWGKYCSRECKHKGQKNGRFAKCFICQKEVYKTRKELRVSQSKKYFCSKRCQTIWRNSIVYVGENHWNWKGGEHIEYRDRLRGSGIKEWCRVCGTSDKRILCAHHLDRNRRNNALENLIWLCHNCHYLVHHYGTAIPQRDKNMVDVA</sequence>
<dbReference type="CDD" id="cd00085">
    <property type="entry name" value="HNHc"/>
    <property type="match status" value="1"/>
</dbReference>
<proteinExistence type="predicted"/>
<evidence type="ECO:0008006" key="3">
    <source>
        <dbReference type="Google" id="ProtNLM"/>
    </source>
</evidence>
<accession>A0A837IMA5</accession>
<reference evidence="1 2" key="1">
    <citation type="journal article" date="2015" name="Nature">
        <title>rRNA introns, odd ribosomes, and small enigmatic genomes across a large radiation of phyla.</title>
        <authorList>
            <person name="Brown C.T."/>
            <person name="Hug L.A."/>
            <person name="Thomas B.C."/>
            <person name="Sharon I."/>
            <person name="Castelle C.J."/>
            <person name="Singh A."/>
            <person name="Wilkins M.J."/>
            <person name="Williams K.H."/>
            <person name="Banfield J.F."/>
        </authorList>
    </citation>
    <scope>NUCLEOTIDE SEQUENCE [LARGE SCALE GENOMIC DNA]</scope>
</reference>
<dbReference type="Proteomes" id="UP000034462">
    <property type="component" value="Unassembled WGS sequence"/>
</dbReference>
<evidence type="ECO:0000313" key="2">
    <source>
        <dbReference type="Proteomes" id="UP000034462"/>
    </source>
</evidence>
<dbReference type="AlphaFoldDB" id="A0A837IMA5"/>
<gene>
    <name evidence="1" type="ORF">UY25_C0001G0136</name>
</gene>
<comment type="caution">
    <text evidence="1">The sequence shown here is derived from an EMBL/GenBank/DDBJ whole genome shotgun (WGS) entry which is preliminary data.</text>
</comment>
<name>A0A837IMA5_9BACT</name>